<gene>
    <name evidence="2" type="ORF">LCGC14_0444300</name>
</gene>
<accession>A0A0F9V6G9</accession>
<evidence type="ECO:0000313" key="2">
    <source>
        <dbReference type="EMBL" id="KKN69141.1"/>
    </source>
</evidence>
<organism evidence="2">
    <name type="scientific">marine sediment metagenome</name>
    <dbReference type="NCBI Taxonomy" id="412755"/>
    <lineage>
        <taxon>unclassified sequences</taxon>
        <taxon>metagenomes</taxon>
        <taxon>ecological metagenomes</taxon>
    </lineage>
</organism>
<evidence type="ECO:0000259" key="1">
    <source>
        <dbReference type="Pfam" id="PF10686"/>
    </source>
</evidence>
<sequence length="178" mass="19939">MIQETLTKEVTLAVVGSRRWKDKALLFDVLDDWMKVIGKPDLVVSGGADGADILGETWAKSRGIKTDIKYPEWRKEGFMAGINRNADIVSPATHMVAFFLPFSGGTMNSLKRAMGQHLHITIVDHAPWEEIHDDHCCACWAMIQAGDARIQMNRHIFTPNCFERHTNEGCMMGARGEP</sequence>
<reference evidence="2" key="1">
    <citation type="journal article" date="2015" name="Nature">
        <title>Complex archaea that bridge the gap between prokaryotes and eukaryotes.</title>
        <authorList>
            <person name="Spang A."/>
            <person name="Saw J.H."/>
            <person name="Jorgensen S.L."/>
            <person name="Zaremba-Niedzwiedzka K."/>
            <person name="Martijn J."/>
            <person name="Lind A.E."/>
            <person name="van Eijk R."/>
            <person name="Schleper C."/>
            <person name="Guy L."/>
            <person name="Ettema T.J."/>
        </authorList>
    </citation>
    <scope>NUCLEOTIDE SEQUENCE</scope>
</reference>
<protein>
    <recommendedName>
        <fullName evidence="1">YspA cpYpsA-related SLOG domain-containing protein</fullName>
    </recommendedName>
</protein>
<dbReference type="Pfam" id="PF10686">
    <property type="entry name" value="YAcAr"/>
    <property type="match status" value="1"/>
</dbReference>
<feature type="domain" description="YspA cpYpsA-related SLOG" evidence="1">
    <location>
        <begin position="12"/>
        <end position="75"/>
    </location>
</feature>
<proteinExistence type="predicted"/>
<dbReference type="InterPro" id="IPR019627">
    <property type="entry name" value="YAcAr"/>
</dbReference>
<dbReference type="EMBL" id="LAZR01000432">
    <property type="protein sequence ID" value="KKN69141.1"/>
    <property type="molecule type" value="Genomic_DNA"/>
</dbReference>
<name>A0A0F9V6G9_9ZZZZ</name>
<dbReference type="AlphaFoldDB" id="A0A0F9V6G9"/>
<comment type="caution">
    <text evidence="2">The sequence shown here is derived from an EMBL/GenBank/DDBJ whole genome shotgun (WGS) entry which is preliminary data.</text>
</comment>